<dbReference type="Proteomes" id="UP000257109">
    <property type="component" value="Unassembled WGS sequence"/>
</dbReference>
<sequence>MPSNPSMNYIAETQNSTLKVMVESIIVATLLNALKGQRFKKGDKINIMILVTHFNLKLHQMDVKTTLLNNKTGKTIYLVQLENFILQDVKKVIYKLNKFIYKIKQVSVP</sequence>
<accession>A0A371HDG8</accession>
<keyword evidence="3" id="KW-1185">Reference proteome</keyword>
<feature type="domain" description="Reverse transcriptase Ty1/copia-type" evidence="1">
    <location>
        <begin position="51"/>
        <end position="106"/>
    </location>
</feature>
<evidence type="ECO:0000259" key="1">
    <source>
        <dbReference type="Pfam" id="PF07727"/>
    </source>
</evidence>
<comment type="caution">
    <text evidence="2">The sequence shown here is derived from an EMBL/GenBank/DDBJ whole genome shotgun (WGS) entry which is preliminary data.</text>
</comment>
<name>A0A371HDG8_MUCPR</name>
<proteinExistence type="predicted"/>
<gene>
    <name evidence="2" type="ORF">CR513_15916</name>
</gene>
<evidence type="ECO:0000313" key="3">
    <source>
        <dbReference type="Proteomes" id="UP000257109"/>
    </source>
</evidence>
<feature type="non-terminal residue" evidence="2">
    <location>
        <position position="1"/>
    </location>
</feature>
<dbReference type="Pfam" id="PF07727">
    <property type="entry name" value="RVT_2"/>
    <property type="match status" value="1"/>
</dbReference>
<protein>
    <recommendedName>
        <fullName evidence="1">Reverse transcriptase Ty1/copia-type domain-containing protein</fullName>
    </recommendedName>
</protein>
<organism evidence="2 3">
    <name type="scientific">Mucuna pruriens</name>
    <name type="common">Velvet bean</name>
    <name type="synonym">Dolichos pruriens</name>
    <dbReference type="NCBI Taxonomy" id="157652"/>
    <lineage>
        <taxon>Eukaryota</taxon>
        <taxon>Viridiplantae</taxon>
        <taxon>Streptophyta</taxon>
        <taxon>Embryophyta</taxon>
        <taxon>Tracheophyta</taxon>
        <taxon>Spermatophyta</taxon>
        <taxon>Magnoliopsida</taxon>
        <taxon>eudicotyledons</taxon>
        <taxon>Gunneridae</taxon>
        <taxon>Pentapetalae</taxon>
        <taxon>rosids</taxon>
        <taxon>fabids</taxon>
        <taxon>Fabales</taxon>
        <taxon>Fabaceae</taxon>
        <taxon>Papilionoideae</taxon>
        <taxon>50 kb inversion clade</taxon>
        <taxon>NPAAA clade</taxon>
        <taxon>indigoferoid/millettioid clade</taxon>
        <taxon>Phaseoleae</taxon>
        <taxon>Mucuna</taxon>
    </lineage>
</organism>
<reference evidence="2" key="1">
    <citation type="submission" date="2018-05" db="EMBL/GenBank/DDBJ databases">
        <title>Draft genome of Mucuna pruriens seed.</title>
        <authorList>
            <person name="Nnadi N.E."/>
            <person name="Vos R."/>
            <person name="Hasami M.H."/>
            <person name="Devisetty U.K."/>
            <person name="Aguiy J.C."/>
        </authorList>
    </citation>
    <scope>NUCLEOTIDE SEQUENCE [LARGE SCALE GENOMIC DNA]</scope>
    <source>
        <strain evidence="2">JCA_2017</strain>
    </source>
</reference>
<evidence type="ECO:0000313" key="2">
    <source>
        <dbReference type="EMBL" id="RDY00848.1"/>
    </source>
</evidence>
<dbReference type="EMBL" id="QJKJ01002891">
    <property type="protein sequence ID" value="RDY00848.1"/>
    <property type="molecule type" value="Genomic_DNA"/>
</dbReference>
<dbReference type="InterPro" id="IPR013103">
    <property type="entry name" value="RVT_2"/>
</dbReference>
<dbReference type="AlphaFoldDB" id="A0A371HDG8"/>